<dbReference type="Gene3D" id="1.10.10.1460">
    <property type="match status" value="1"/>
</dbReference>
<feature type="region of interest" description="Disordered" evidence="1">
    <location>
        <begin position="157"/>
        <end position="181"/>
    </location>
</feature>
<feature type="compositionally biased region" description="Low complexity" evidence="1">
    <location>
        <begin position="205"/>
        <end position="229"/>
    </location>
</feature>
<feature type="compositionally biased region" description="Gly residues" evidence="1">
    <location>
        <begin position="332"/>
        <end position="345"/>
    </location>
</feature>
<accession>A0A835XHY8</accession>
<feature type="region of interest" description="Disordered" evidence="1">
    <location>
        <begin position="242"/>
        <end position="308"/>
    </location>
</feature>
<feature type="region of interest" description="Disordered" evidence="1">
    <location>
        <begin position="204"/>
        <end position="229"/>
    </location>
</feature>
<feature type="compositionally biased region" description="Polar residues" evidence="1">
    <location>
        <begin position="11"/>
        <end position="20"/>
    </location>
</feature>
<name>A0A835XHY8_9CHLO</name>
<dbReference type="Proteomes" id="UP000612055">
    <property type="component" value="Unassembled WGS sequence"/>
</dbReference>
<proteinExistence type="predicted"/>
<dbReference type="OrthoDB" id="539993at2759"/>
<gene>
    <name evidence="2" type="ORF">HYH03_017438</name>
</gene>
<feature type="region of interest" description="Disordered" evidence="1">
    <location>
        <begin position="323"/>
        <end position="378"/>
    </location>
</feature>
<feature type="compositionally biased region" description="Low complexity" evidence="1">
    <location>
        <begin position="167"/>
        <end position="181"/>
    </location>
</feature>
<protein>
    <submittedName>
        <fullName evidence="2">Uncharacterized protein</fullName>
    </submittedName>
</protein>
<evidence type="ECO:0000313" key="2">
    <source>
        <dbReference type="EMBL" id="KAG2483720.1"/>
    </source>
</evidence>
<feature type="compositionally biased region" description="Low complexity" evidence="1">
    <location>
        <begin position="111"/>
        <end position="127"/>
    </location>
</feature>
<dbReference type="EMBL" id="JAEHOE010000168">
    <property type="protein sequence ID" value="KAG2483720.1"/>
    <property type="molecule type" value="Genomic_DNA"/>
</dbReference>
<feature type="compositionally biased region" description="Low complexity" evidence="1">
    <location>
        <begin position="250"/>
        <end position="291"/>
    </location>
</feature>
<evidence type="ECO:0000313" key="3">
    <source>
        <dbReference type="Proteomes" id="UP000612055"/>
    </source>
</evidence>
<feature type="region of interest" description="Disordered" evidence="1">
    <location>
        <begin position="1"/>
        <end position="20"/>
    </location>
</feature>
<evidence type="ECO:0000256" key="1">
    <source>
        <dbReference type="SAM" id="MobiDB-lite"/>
    </source>
</evidence>
<keyword evidence="3" id="KW-1185">Reference proteome</keyword>
<reference evidence="2" key="1">
    <citation type="journal article" date="2020" name="bioRxiv">
        <title>Comparative genomics of Chlamydomonas.</title>
        <authorList>
            <person name="Craig R.J."/>
            <person name="Hasan A.R."/>
            <person name="Ness R.W."/>
            <person name="Keightley P.D."/>
        </authorList>
    </citation>
    <scope>NUCLEOTIDE SEQUENCE</scope>
    <source>
        <strain evidence="2">CCAP 11/70</strain>
    </source>
</reference>
<organism evidence="2 3">
    <name type="scientific">Edaphochlamys debaryana</name>
    <dbReference type="NCBI Taxonomy" id="47281"/>
    <lineage>
        <taxon>Eukaryota</taxon>
        <taxon>Viridiplantae</taxon>
        <taxon>Chlorophyta</taxon>
        <taxon>core chlorophytes</taxon>
        <taxon>Chlorophyceae</taxon>
        <taxon>CS clade</taxon>
        <taxon>Chlamydomonadales</taxon>
        <taxon>Chlamydomonadales incertae sedis</taxon>
        <taxon>Edaphochlamys</taxon>
    </lineage>
</organism>
<sequence>MRSALRAGASLRQSKSEQPQQLDAAVELSEEAVVSDYQYTLRLYRALKLQTKDWQVAFAQAHGRAPSAEDAAAEAGPEFGALFRSFLEARKRLLVELPRLRARLQAAAAGRSSSQAYTEASGAPDAGPRGGSGGGQRADSVASWLRADRYRRQRAVAAPTGLHGQRPAAQEAGAGPSGAGAAPAVPFTPVIQLTPLQERAVAQRLAAAGPGSEAGPGAAEAAAPDGPPAGLSPALLAILKDAGGSGAGAGPEAPGGASGQAPQGGEQQSGVSGSSAPSSAAGPSPAAGAGAHPVEERLQGDAARAEGGRARAALLAALQYKSGGKKKAGGSKAQGGKGAPDGPGAEGSAPASVERGDAGGAYAGRNRTELPEGFMLCP</sequence>
<comment type="caution">
    <text evidence="2">The sequence shown here is derived from an EMBL/GenBank/DDBJ whole genome shotgun (WGS) entry which is preliminary data.</text>
</comment>
<feature type="region of interest" description="Disordered" evidence="1">
    <location>
        <begin position="111"/>
        <end position="140"/>
    </location>
</feature>
<feature type="compositionally biased region" description="Basic and acidic residues" evidence="1">
    <location>
        <begin position="293"/>
        <end position="308"/>
    </location>
</feature>
<dbReference type="AlphaFoldDB" id="A0A835XHY8"/>